<evidence type="ECO:0000256" key="1">
    <source>
        <dbReference type="SAM" id="MobiDB-lite"/>
    </source>
</evidence>
<sequence>MSMAEIIDYQAKSTTNTNTINDHHSSSNNVGLKLFGFNVADQGHQSEEVDSGKTQSGSPNRACTRQPTAGNTSANIAAENLPIHKPWGIGLRGVCAKPDDLRLCPDTAPLSPGHPSGGPREFSTSWASLGVLLEDRAVIPRVTWMRVSSCASGRVAPMVVAYGKTNGEEVREVVVVATVVKMVVRWHRR</sequence>
<evidence type="ECO:0000313" key="3">
    <source>
        <dbReference type="Proteomes" id="UP001417504"/>
    </source>
</evidence>
<dbReference type="AlphaFoldDB" id="A0AAP0EID9"/>
<accession>A0AAP0EID9</accession>
<dbReference type="Proteomes" id="UP001417504">
    <property type="component" value="Unassembled WGS sequence"/>
</dbReference>
<protein>
    <submittedName>
        <fullName evidence="2">Uncharacterized protein</fullName>
    </submittedName>
</protein>
<name>A0AAP0EID9_9MAGN</name>
<keyword evidence="3" id="KW-1185">Reference proteome</keyword>
<proteinExistence type="predicted"/>
<evidence type="ECO:0000313" key="2">
    <source>
        <dbReference type="EMBL" id="KAK9091352.1"/>
    </source>
</evidence>
<organism evidence="2 3">
    <name type="scientific">Stephania japonica</name>
    <dbReference type="NCBI Taxonomy" id="461633"/>
    <lineage>
        <taxon>Eukaryota</taxon>
        <taxon>Viridiplantae</taxon>
        <taxon>Streptophyta</taxon>
        <taxon>Embryophyta</taxon>
        <taxon>Tracheophyta</taxon>
        <taxon>Spermatophyta</taxon>
        <taxon>Magnoliopsida</taxon>
        <taxon>Ranunculales</taxon>
        <taxon>Menispermaceae</taxon>
        <taxon>Menispermoideae</taxon>
        <taxon>Cissampelideae</taxon>
        <taxon>Stephania</taxon>
    </lineage>
</organism>
<feature type="compositionally biased region" description="Polar residues" evidence="1">
    <location>
        <begin position="52"/>
        <end position="75"/>
    </location>
</feature>
<gene>
    <name evidence="2" type="ORF">Sjap_024529</name>
</gene>
<reference evidence="2 3" key="1">
    <citation type="submission" date="2024-01" db="EMBL/GenBank/DDBJ databases">
        <title>Genome assemblies of Stephania.</title>
        <authorList>
            <person name="Yang L."/>
        </authorList>
    </citation>
    <scope>NUCLEOTIDE SEQUENCE [LARGE SCALE GENOMIC DNA]</scope>
    <source>
        <strain evidence="2">QJT</strain>
        <tissue evidence="2">Leaf</tissue>
    </source>
</reference>
<feature type="region of interest" description="Disordered" evidence="1">
    <location>
        <begin position="43"/>
        <end position="77"/>
    </location>
</feature>
<dbReference type="EMBL" id="JBBNAE010000010">
    <property type="protein sequence ID" value="KAK9091352.1"/>
    <property type="molecule type" value="Genomic_DNA"/>
</dbReference>
<comment type="caution">
    <text evidence="2">The sequence shown here is derived from an EMBL/GenBank/DDBJ whole genome shotgun (WGS) entry which is preliminary data.</text>
</comment>